<dbReference type="PROSITE" id="PS50188">
    <property type="entry name" value="B302_SPRY"/>
    <property type="match status" value="1"/>
</dbReference>
<name>A0AAU9I6Z2_9XANT</name>
<dbReference type="Pfam" id="PF00622">
    <property type="entry name" value="SPRY"/>
    <property type="match status" value="1"/>
</dbReference>
<dbReference type="Proteomes" id="UP000835242">
    <property type="component" value="Chromosome"/>
</dbReference>
<proteinExistence type="predicted"/>
<dbReference type="InterPro" id="IPR001870">
    <property type="entry name" value="B30.2/SPRY"/>
</dbReference>
<dbReference type="EMBL" id="HG992337">
    <property type="protein sequence ID" value="CAE6836703.1"/>
    <property type="molecule type" value="Genomic_DNA"/>
</dbReference>
<evidence type="ECO:0000313" key="2">
    <source>
        <dbReference type="EMBL" id="CAE6836724.1"/>
    </source>
</evidence>
<protein>
    <recommendedName>
        <fullName evidence="1">B30.2/SPRY domain-containing protein</fullName>
    </recommendedName>
</protein>
<dbReference type="AlphaFoldDB" id="A0AAU9I6Z2"/>
<dbReference type="InterPro" id="IPR003877">
    <property type="entry name" value="SPRY_dom"/>
</dbReference>
<gene>
    <name evidence="2" type="ORF">XA1314C_37200</name>
</gene>
<sequence length="236" mass="23900">MVSSKISELQAAETLAGPELVPIVQGGVNKRTTVGNIAATVMGMSDKCRFFKNLSSSAIGGVIFNDGLSYKCNKQGVGLTTMAASVGHISGKKYFEVHIDSIGSSQTPTIGVVQEAWSANQIGEGPIAGSQLNSSWAILPSGDKYYAGATSSYGQAFTTGATVMVAVDLDSGLIWFGSGGVWGGSGNPAAASNPAFSQLAGYTYPAATCLGGGTVTANFAGPFTCALPAGFSAWDA</sequence>
<organism evidence="2 3">
    <name type="scientific">Xanthomonas arboricola</name>
    <dbReference type="NCBI Taxonomy" id="56448"/>
    <lineage>
        <taxon>Bacteria</taxon>
        <taxon>Pseudomonadati</taxon>
        <taxon>Pseudomonadota</taxon>
        <taxon>Gammaproteobacteria</taxon>
        <taxon>Lysobacterales</taxon>
        <taxon>Lysobacteraceae</taxon>
        <taxon>Xanthomonas</taxon>
    </lineage>
</organism>
<dbReference type="InterPro" id="IPR043136">
    <property type="entry name" value="B30.2/SPRY_sf"/>
</dbReference>
<reference evidence="2 3" key="1">
    <citation type="submission" date="2021-02" db="EMBL/GenBank/DDBJ databases">
        <authorList>
            <person name="Pothier F. J."/>
        </authorList>
    </citation>
    <scope>NUCLEOTIDE SEQUENCE [LARGE SCALE GENOMIC DNA]</scope>
    <source>
        <strain evidence="2 3">1314c</strain>
    </source>
</reference>
<dbReference type="InterPro" id="IPR013320">
    <property type="entry name" value="ConA-like_dom_sf"/>
</dbReference>
<feature type="domain" description="B30.2/SPRY" evidence="1">
    <location>
        <begin position="30"/>
        <end position="224"/>
    </location>
</feature>
<evidence type="ECO:0000313" key="3">
    <source>
        <dbReference type="Proteomes" id="UP000835242"/>
    </source>
</evidence>
<evidence type="ECO:0000259" key="1">
    <source>
        <dbReference type="PROSITE" id="PS50188"/>
    </source>
</evidence>
<dbReference type="Gene3D" id="2.60.120.920">
    <property type="match status" value="1"/>
</dbReference>
<dbReference type="SUPFAM" id="SSF49899">
    <property type="entry name" value="Concanavalin A-like lectins/glucanases"/>
    <property type="match status" value="1"/>
</dbReference>
<dbReference type="RefSeq" id="WP_228600117.1">
    <property type="nucleotide sequence ID" value="NZ_HG992337.1"/>
</dbReference>
<dbReference type="EMBL" id="HG992337">
    <property type="protein sequence ID" value="CAE6836724.1"/>
    <property type="molecule type" value="Genomic_DNA"/>
</dbReference>
<accession>A0AAU9I6Z2</accession>